<keyword evidence="3" id="KW-1185">Reference proteome</keyword>
<evidence type="ECO:0000313" key="4">
    <source>
        <dbReference type="WBParaSite" id="TCNE_0000274401-mRNA-1"/>
    </source>
</evidence>
<reference evidence="4" key="1">
    <citation type="submission" date="2016-06" db="UniProtKB">
        <authorList>
            <consortium name="WormBaseParasite"/>
        </authorList>
    </citation>
    <scope>IDENTIFICATION</scope>
</reference>
<feature type="region of interest" description="Disordered" evidence="1">
    <location>
        <begin position="141"/>
        <end position="168"/>
    </location>
</feature>
<evidence type="ECO:0000313" key="3">
    <source>
        <dbReference type="Proteomes" id="UP000050794"/>
    </source>
</evidence>
<feature type="compositionally biased region" description="Low complexity" evidence="1">
    <location>
        <begin position="77"/>
        <end position="86"/>
    </location>
</feature>
<name>A0A183U2M4_TOXCA</name>
<feature type="region of interest" description="Disordered" evidence="1">
    <location>
        <begin position="319"/>
        <end position="341"/>
    </location>
</feature>
<dbReference type="WBParaSite" id="TCNE_0000274401-mRNA-1">
    <property type="protein sequence ID" value="TCNE_0000274401-mRNA-1"/>
    <property type="gene ID" value="TCNE_0000274401"/>
</dbReference>
<gene>
    <name evidence="2" type="ORF">TCNE_LOCUS2744</name>
</gene>
<protein>
    <submittedName>
        <fullName evidence="4">HJURP_C domain-containing protein</fullName>
    </submittedName>
</protein>
<organism evidence="3 4">
    <name type="scientific">Toxocara canis</name>
    <name type="common">Canine roundworm</name>
    <dbReference type="NCBI Taxonomy" id="6265"/>
    <lineage>
        <taxon>Eukaryota</taxon>
        <taxon>Metazoa</taxon>
        <taxon>Ecdysozoa</taxon>
        <taxon>Nematoda</taxon>
        <taxon>Chromadorea</taxon>
        <taxon>Rhabditida</taxon>
        <taxon>Spirurina</taxon>
        <taxon>Ascaridomorpha</taxon>
        <taxon>Ascaridoidea</taxon>
        <taxon>Toxocaridae</taxon>
        <taxon>Toxocara</taxon>
    </lineage>
</organism>
<reference evidence="2 3" key="2">
    <citation type="submission" date="2018-11" db="EMBL/GenBank/DDBJ databases">
        <authorList>
            <consortium name="Pathogen Informatics"/>
        </authorList>
    </citation>
    <scope>NUCLEOTIDE SEQUENCE [LARGE SCALE GENOMIC DNA]</scope>
</reference>
<dbReference type="EMBL" id="UYWY01002986">
    <property type="protein sequence ID" value="VDM28461.1"/>
    <property type="molecule type" value="Genomic_DNA"/>
</dbReference>
<dbReference type="AlphaFoldDB" id="A0A183U2M4"/>
<feature type="region of interest" description="Disordered" evidence="1">
    <location>
        <begin position="68"/>
        <end position="91"/>
    </location>
</feature>
<evidence type="ECO:0000313" key="2">
    <source>
        <dbReference type="EMBL" id="VDM28461.1"/>
    </source>
</evidence>
<sequence length="397" mass="42766">MDVAYLKLLNQKLLNSENNLLMMCYKKRSIAYDRYQYPESPSGTLPESPDYRKVHRNRLDSLASKPANCKPIYQNLSPSTSRPRSPVTGLLPANSGGTLSRFLSNGCLSTQCFSPLSAPSESGRAHEDSISKKLIKLEAGDPLSTRMVSEEQKPPPKDREFLKPRRRKERLSNRKLKWSCIDTLDVSYVAREIGEDDRSGDFQIEDLRNELKANNPLEAGESETVEATVVAGTSGAQSSGVSGEGTTAVQQQAHMLGNPAAPCTTLPMYSQALPVPSTSSGITMPVASSGLGSGVYGIDSDAQSAFLDDCSPSTVAMMDTSSPVEPVTDSVHLSPPASNERVEPQTICSSLGGAVTNNLLARVGGPPSVGDYMIYPTPPSVDATQVRFFSYLLSVYC</sequence>
<dbReference type="Proteomes" id="UP000050794">
    <property type="component" value="Unassembled WGS sequence"/>
</dbReference>
<feature type="compositionally biased region" description="Basic and acidic residues" evidence="1">
    <location>
        <begin position="148"/>
        <end position="163"/>
    </location>
</feature>
<evidence type="ECO:0000256" key="1">
    <source>
        <dbReference type="SAM" id="MobiDB-lite"/>
    </source>
</evidence>
<accession>A0A183U2M4</accession>
<proteinExistence type="predicted"/>